<feature type="domain" description="DUF8091" evidence="1">
    <location>
        <begin position="74"/>
        <end position="234"/>
    </location>
</feature>
<name>A0A9D1H6Q5_9FIRM</name>
<sequence length="303" mass="33925">MTESYTSERIDSCLMADRPEDLPENTCDNLYIMQESTVYDSGRWEIDPVDFDAACRLIAENGRQLDGIGTLAEKSVHAALKIACEPGAVREAQIGGFIADAVGEHGIIEIQTRGFGKMKDKLTAFLEVAPVTVVWPCCEILWLRSIDPDTGESISRRKSPKRQRPVDVFAELYPIRGLIAHPNFHLKVVSLEAEQIRLKLGKDSAVQLKRRKRRWPAKFEKLDKIPVRMLGQISVDDIDGWRLLSGIPAELMPENFTAKQLAELLGISDSTARMMLACLGELEITQKVGKQGNAYIYKMLNIP</sequence>
<evidence type="ECO:0000313" key="3">
    <source>
        <dbReference type="Proteomes" id="UP000824160"/>
    </source>
</evidence>
<dbReference type="Proteomes" id="UP000824160">
    <property type="component" value="Unassembled WGS sequence"/>
</dbReference>
<evidence type="ECO:0000313" key="2">
    <source>
        <dbReference type="EMBL" id="HIT94551.1"/>
    </source>
</evidence>
<dbReference type="InterPro" id="IPR058404">
    <property type="entry name" value="DUF8091"/>
</dbReference>
<proteinExistence type="predicted"/>
<protein>
    <recommendedName>
        <fullName evidence="1">DUF8091 domain-containing protein</fullName>
    </recommendedName>
</protein>
<evidence type="ECO:0000259" key="1">
    <source>
        <dbReference type="Pfam" id="PF26351"/>
    </source>
</evidence>
<dbReference type="AlphaFoldDB" id="A0A9D1H6Q5"/>
<accession>A0A9D1H6Q5</accession>
<dbReference type="Pfam" id="PF26351">
    <property type="entry name" value="DUF8091"/>
    <property type="match status" value="1"/>
</dbReference>
<comment type="caution">
    <text evidence="2">The sequence shown here is derived from an EMBL/GenBank/DDBJ whole genome shotgun (WGS) entry which is preliminary data.</text>
</comment>
<reference evidence="2" key="1">
    <citation type="submission" date="2020-10" db="EMBL/GenBank/DDBJ databases">
        <authorList>
            <person name="Gilroy R."/>
        </authorList>
    </citation>
    <scope>NUCLEOTIDE SEQUENCE</scope>
    <source>
        <strain evidence="2">ChiBcec7-5410</strain>
    </source>
</reference>
<reference evidence="2" key="2">
    <citation type="journal article" date="2021" name="PeerJ">
        <title>Extensive microbial diversity within the chicken gut microbiome revealed by metagenomics and culture.</title>
        <authorList>
            <person name="Gilroy R."/>
            <person name="Ravi A."/>
            <person name="Getino M."/>
            <person name="Pursley I."/>
            <person name="Horton D.L."/>
            <person name="Alikhan N.F."/>
            <person name="Baker D."/>
            <person name="Gharbi K."/>
            <person name="Hall N."/>
            <person name="Watson M."/>
            <person name="Adriaenssens E.M."/>
            <person name="Foster-Nyarko E."/>
            <person name="Jarju S."/>
            <person name="Secka A."/>
            <person name="Antonio M."/>
            <person name="Oren A."/>
            <person name="Chaudhuri R.R."/>
            <person name="La Ragione R."/>
            <person name="Hildebrand F."/>
            <person name="Pallen M.J."/>
        </authorList>
    </citation>
    <scope>NUCLEOTIDE SEQUENCE</scope>
    <source>
        <strain evidence="2">ChiBcec7-5410</strain>
    </source>
</reference>
<dbReference type="EMBL" id="DVLW01000140">
    <property type="protein sequence ID" value="HIT94551.1"/>
    <property type="molecule type" value="Genomic_DNA"/>
</dbReference>
<organism evidence="2 3">
    <name type="scientific">Candidatus Faecivivens stercoripullorum</name>
    <dbReference type="NCBI Taxonomy" id="2840805"/>
    <lineage>
        <taxon>Bacteria</taxon>
        <taxon>Bacillati</taxon>
        <taxon>Bacillota</taxon>
        <taxon>Clostridia</taxon>
        <taxon>Eubacteriales</taxon>
        <taxon>Oscillospiraceae</taxon>
        <taxon>Oscillospiraceae incertae sedis</taxon>
        <taxon>Candidatus Faecivivens</taxon>
    </lineage>
</organism>
<gene>
    <name evidence="2" type="ORF">IAC43_05155</name>
</gene>